<evidence type="ECO:0000313" key="8">
    <source>
        <dbReference type="Proteomes" id="UP000320679"/>
    </source>
</evidence>
<dbReference type="Proteomes" id="UP000320679">
    <property type="component" value="Unassembled WGS sequence"/>
</dbReference>
<dbReference type="PANTHER" id="PTHR10429">
    <property type="entry name" value="DNA-3-METHYLADENINE GLYCOSYLASE"/>
    <property type="match status" value="1"/>
</dbReference>
<evidence type="ECO:0000256" key="2">
    <source>
        <dbReference type="ARBA" id="ARBA00022763"/>
    </source>
</evidence>
<dbReference type="GO" id="GO:0003677">
    <property type="term" value="F:DNA binding"/>
    <property type="evidence" value="ECO:0007669"/>
    <property type="project" value="InterPro"/>
</dbReference>
<dbReference type="InterPro" id="IPR003180">
    <property type="entry name" value="MPG"/>
</dbReference>
<dbReference type="GO" id="GO:0003905">
    <property type="term" value="F:alkylbase DNA N-glycosylase activity"/>
    <property type="evidence" value="ECO:0007669"/>
    <property type="project" value="InterPro"/>
</dbReference>
<accession>A0A523V172</accession>
<keyword evidence="6" id="KW-0812">Transmembrane</keyword>
<dbReference type="EMBL" id="SOJK01000021">
    <property type="protein sequence ID" value="TET48490.1"/>
    <property type="molecule type" value="Genomic_DNA"/>
</dbReference>
<dbReference type="PANTHER" id="PTHR10429:SF0">
    <property type="entry name" value="DNA-3-METHYLADENINE GLYCOSYLASE"/>
    <property type="match status" value="1"/>
</dbReference>
<dbReference type="SUPFAM" id="SSF50486">
    <property type="entry name" value="FMT C-terminal domain-like"/>
    <property type="match status" value="1"/>
</dbReference>
<dbReference type="HAMAP" id="MF_00527">
    <property type="entry name" value="3MGH"/>
    <property type="match status" value="1"/>
</dbReference>
<evidence type="ECO:0000256" key="3">
    <source>
        <dbReference type="ARBA" id="ARBA00022801"/>
    </source>
</evidence>
<dbReference type="Gene3D" id="3.10.300.10">
    <property type="entry name" value="Methylpurine-DNA glycosylase (MPG)"/>
    <property type="match status" value="1"/>
</dbReference>
<keyword evidence="6" id="KW-1133">Transmembrane helix</keyword>
<keyword evidence="4 5" id="KW-0234">DNA repair</keyword>
<feature type="transmembrane region" description="Helical" evidence="6">
    <location>
        <begin position="65"/>
        <end position="85"/>
    </location>
</feature>
<dbReference type="InterPro" id="IPR011034">
    <property type="entry name" value="Formyl_transferase-like_C_sf"/>
</dbReference>
<dbReference type="Pfam" id="PF02245">
    <property type="entry name" value="Pur_DNA_glyco"/>
    <property type="match status" value="1"/>
</dbReference>
<reference evidence="7 8" key="1">
    <citation type="submission" date="2019-03" db="EMBL/GenBank/DDBJ databases">
        <title>Metabolic potential of uncultured bacteria and archaea associated with petroleum seepage in deep-sea sediments.</title>
        <authorList>
            <person name="Dong X."/>
            <person name="Hubert C."/>
        </authorList>
    </citation>
    <scope>NUCLEOTIDE SEQUENCE [LARGE SCALE GENOMIC DNA]</scope>
    <source>
        <strain evidence="7">E29_bin78</strain>
    </source>
</reference>
<evidence type="ECO:0000256" key="1">
    <source>
        <dbReference type="ARBA" id="ARBA00009232"/>
    </source>
</evidence>
<dbReference type="NCBIfam" id="TIGR00567">
    <property type="entry name" value="3mg"/>
    <property type="match status" value="1"/>
</dbReference>
<evidence type="ECO:0000256" key="5">
    <source>
        <dbReference type="HAMAP-Rule" id="MF_00527"/>
    </source>
</evidence>
<keyword evidence="2 5" id="KW-0227">DNA damage</keyword>
<proteinExistence type="inferred from homology"/>
<evidence type="ECO:0000313" key="7">
    <source>
        <dbReference type="EMBL" id="TET48490.1"/>
    </source>
</evidence>
<name>A0A523V172_UNCAE</name>
<keyword evidence="6" id="KW-0472">Membrane</keyword>
<evidence type="ECO:0000256" key="4">
    <source>
        <dbReference type="ARBA" id="ARBA00023204"/>
    </source>
</evidence>
<dbReference type="EC" id="3.2.2.-" evidence="5"/>
<sequence length="192" mass="21492">MTKLLPRSFYARDTKKVAKDLLGKMLVRKLAEGTIKGKIVETEAYYGEEDPASHAFRGRTERAKIMWGIPGTAYVYLIYGMYYLFNIVTEKKGKAGAVLLRALDPQEGIGLMKRIRKIDEIKNLTNGPGKLTQAFAITNKEHKQDLISGSLVIKEGIKEEFEITSATRIGVSAGGQAKLRFYIKGNEFVSKR</sequence>
<dbReference type="InterPro" id="IPR036995">
    <property type="entry name" value="MPG_sf"/>
</dbReference>
<dbReference type="NCBIfam" id="NF002003">
    <property type="entry name" value="PRK00802.1-3"/>
    <property type="match status" value="1"/>
</dbReference>
<gene>
    <name evidence="7" type="ORF">E3J59_00520</name>
</gene>
<comment type="similarity">
    <text evidence="1 5">Belongs to the DNA glycosylase MPG family.</text>
</comment>
<dbReference type="GO" id="GO:0006284">
    <property type="term" value="P:base-excision repair"/>
    <property type="evidence" value="ECO:0007669"/>
    <property type="project" value="InterPro"/>
</dbReference>
<organism evidence="7 8">
    <name type="scientific">Aerophobetes bacterium</name>
    <dbReference type="NCBI Taxonomy" id="2030807"/>
    <lineage>
        <taxon>Bacteria</taxon>
        <taxon>Candidatus Aerophobota</taxon>
    </lineage>
</organism>
<dbReference type="FunFam" id="3.10.300.10:FF:000001">
    <property type="entry name" value="Putative 3-methyladenine DNA glycosylase"/>
    <property type="match status" value="1"/>
</dbReference>
<protein>
    <recommendedName>
        <fullName evidence="5">Putative 3-methyladenine DNA glycosylase</fullName>
        <ecNumber evidence="5">3.2.2.-</ecNumber>
    </recommendedName>
</protein>
<keyword evidence="3 5" id="KW-0378">Hydrolase</keyword>
<keyword evidence="7" id="KW-0326">Glycosidase</keyword>
<comment type="caution">
    <text evidence="7">The sequence shown here is derived from an EMBL/GenBank/DDBJ whole genome shotgun (WGS) entry which is preliminary data.</text>
</comment>
<evidence type="ECO:0000256" key="6">
    <source>
        <dbReference type="SAM" id="Phobius"/>
    </source>
</evidence>
<dbReference type="CDD" id="cd00540">
    <property type="entry name" value="AAG"/>
    <property type="match status" value="1"/>
</dbReference>
<dbReference type="AlphaFoldDB" id="A0A523V172"/>